<accession>A0A0D2FKW8</accession>
<proteinExistence type="predicted"/>
<evidence type="ECO:0000256" key="6">
    <source>
        <dbReference type="SAM" id="MobiDB-lite"/>
    </source>
</evidence>
<keyword evidence="5" id="KW-0539">Nucleus</keyword>
<dbReference type="InterPro" id="IPR001138">
    <property type="entry name" value="Zn2Cys6_DnaBD"/>
</dbReference>
<evidence type="ECO:0000256" key="2">
    <source>
        <dbReference type="ARBA" id="ARBA00023015"/>
    </source>
</evidence>
<dbReference type="GO" id="GO:0008270">
    <property type="term" value="F:zinc ion binding"/>
    <property type="evidence" value="ECO:0007669"/>
    <property type="project" value="InterPro"/>
</dbReference>
<dbReference type="EMBL" id="KN847480">
    <property type="protein sequence ID" value="KIX02577.1"/>
    <property type="molecule type" value="Genomic_DNA"/>
</dbReference>
<dbReference type="Proteomes" id="UP000053617">
    <property type="component" value="Unassembled WGS sequence"/>
</dbReference>
<dbReference type="GO" id="GO:0000981">
    <property type="term" value="F:DNA-binding transcription factor activity, RNA polymerase II-specific"/>
    <property type="evidence" value="ECO:0007669"/>
    <property type="project" value="InterPro"/>
</dbReference>
<dbReference type="GO" id="GO:0005634">
    <property type="term" value="C:nucleus"/>
    <property type="evidence" value="ECO:0007669"/>
    <property type="project" value="UniProtKB-SubCell"/>
</dbReference>
<dbReference type="SUPFAM" id="SSF57701">
    <property type="entry name" value="Zn2/Cys6 DNA-binding domain"/>
    <property type="match status" value="1"/>
</dbReference>
<dbReference type="CDD" id="cd00067">
    <property type="entry name" value="GAL4"/>
    <property type="match status" value="1"/>
</dbReference>
<organism evidence="8 9">
    <name type="scientific">Rhinocladiella mackenziei CBS 650.93</name>
    <dbReference type="NCBI Taxonomy" id="1442369"/>
    <lineage>
        <taxon>Eukaryota</taxon>
        <taxon>Fungi</taxon>
        <taxon>Dikarya</taxon>
        <taxon>Ascomycota</taxon>
        <taxon>Pezizomycotina</taxon>
        <taxon>Eurotiomycetes</taxon>
        <taxon>Chaetothyriomycetidae</taxon>
        <taxon>Chaetothyriales</taxon>
        <taxon>Herpotrichiellaceae</taxon>
        <taxon>Rhinocladiella</taxon>
    </lineage>
</organism>
<dbReference type="RefSeq" id="XP_013269713.1">
    <property type="nucleotide sequence ID" value="XM_013414259.1"/>
</dbReference>
<evidence type="ECO:0000256" key="3">
    <source>
        <dbReference type="ARBA" id="ARBA00023125"/>
    </source>
</evidence>
<sequence length="714" mass="79753">MLASRKKLACRICTRRKVKCDKQIPCNNCSKRGAPEECNRDQSVEPSAPNNGITGHNDVDVSSTVSALRIRVAELEAALQQRSAQSGTDLTPVPGNEGRVGPGATRTSSPSHDSEIEDAATVLEFLAWGRMKDPDRTRLSPEVLRATERDERVANSPADNEDDALLDSNQSLLPWVQILLPSRRQVTQLVEYHNECLLWFHGSYFAPSLLKQLASFYHDHRGRLESPGVNLQWVALLFAVMAGTITSAPTYEANKWRFEEKEIRVLSQKWYRVVIALLNAAGYTANHSLYSVQAIATLTSTAHILGHSNSQSVMLASAVRIAQSLGLHRLNEDARGDAIELETGRRVWEQLCTQDWFSTSFSETYTINHLHCTSLPPKNCDDDLVEMPESVPTVTSFCRFLATIASIMPRLQDGMASSNTLYTKHEQVLFYDRKMRSLATEGRPSFLANTPIEESWPCYIPWARRAIAMSSAHKIIMIHRKFLSLSFTNPVFAFTRRTCLAAAKTILREYIAISHDDSSPTLWTHQAFSVAACIIICLDMLHQSSIPVETQSQLVTQTIEILEASGKRSMIASRGVKLLKALQKRIRDASNGQKRSADDVSENGARKRRRTFDVTEFVRAFCNSGDARSPGDVDTVLPNHEAAATGQDRIESENNALPIDSERPLNPTLECNRIWDIPFDESDGSQPFENLMFLANQGVCWYKTGTWMDPGIPD</sequence>
<evidence type="ECO:0000313" key="9">
    <source>
        <dbReference type="Proteomes" id="UP000053617"/>
    </source>
</evidence>
<comment type="subcellular location">
    <subcellularLocation>
        <location evidence="1">Nucleus</location>
    </subcellularLocation>
</comment>
<dbReference type="InterPro" id="IPR036864">
    <property type="entry name" value="Zn2-C6_fun-type_DNA-bd_sf"/>
</dbReference>
<dbReference type="GO" id="GO:0003677">
    <property type="term" value="F:DNA binding"/>
    <property type="evidence" value="ECO:0007669"/>
    <property type="project" value="UniProtKB-KW"/>
</dbReference>
<feature type="compositionally biased region" description="Basic and acidic residues" evidence="6">
    <location>
        <begin position="33"/>
        <end position="43"/>
    </location>
</feature>
<evidence type="ECO:0000259" key="7">
    <source>
        <dbReference type="PROSITE" id="PS50048"/>
    </source>
</evidence>
<keyword evidence="3" id="KW-0238">DNA-binding</keyword>
<dbReference type="AlphaFoldDB" id="A0A0D2FKW8"/>
<dbReference type="HOGENOM" id="CLU_013987_1_1_1"/>
<dbReference type="OrthoDB" id="410267at2759"/>
<dbReference type="PANTHER" id="PTHR31001:SF76">
    <property type="entry name" value="ZN(2)-C6 FUNGAL-TYPE DOMAIN-CONTAINING PROTEIN"/>
    <property type="match status" value="1"/>
</dbReference>
<evidence type="ECO:0000313" key="8">
    <source>
        <dbReference type="EMBL" id="KIX02577.1"/>
    </source>
</evidence>
<keyword evidence="4" id="KW-0804">Transcription</keyword>
<name>A0A0D2FKW8_9EURO</name>
<keyword evidence="2" id="KW-0805">Transcription regulation</keyword>
<evidence type="ECO:0000256" key="1">
    <source>
        <dbReference type="ARBA" id="ARBA00004123"/>
    </source>
</evidence>
<dbReference type="PANTHER" id="PTHR31001">
    <property type="entry name" value="UNCHARACTERIZED TRANSCRIPTIONAL REGULATORY PROTEIN"/>
    <property type="match status" value="1"/>
</dbReference>
<evidence type="ECO:0000256" key="4">
    <source>
        <dbReference type="ARBA" id="ARBA00023163"/>
    </source>
</evidence>
<dbReference type="STRING" id="1442369.A0A0D2FKW8"/>
<dbReference type="Pfam" id="PF00172">
    <property type="entry name" value="Zn_clus"/>
    <property type="match status" value="1"/>
</dbReference>
<dbReference type="Gene3D" id="4.10.240.10">
    <property type="entry name" value="Zn(2)-C6 fungal-type DNA-binding domain"/>
    <property type="match status" value="1"/>
</dbReference>
<feature type="region of interest" description="Disordered" evidence="6">
    <location>
        <begin position="31"/>
        <end position="59"/>
    </location>
</feature>
<dbReference type="PROSITE" id="PS50048">
    <property type="entry name" value="ZN2_CY6_FUNGAL_2"/>
    <property type="match status" value="1"/>
</dbReference>
<gene>
    <name evidence="8" type="ORF">Z518_08518</name>
</gene>
<dbReference type="SMART" id="SM00066">
    <property type="entry name" value="GAL4"/>
    <property type="match status" value="1"/>
</dbReference>
<dbReference type="InterPro" id="IPR050613">
    <property type="entry name" value="Sec_Metabolite_Reg"/>
</dbReference>
<feature type="region of interest" description="Disordered" evidence="6">
    <location>
        <begin position="81"/>
        <end position="115"/>
    </location>
</feature>
<dbReference type="GeneID" id="25296589"/>
<feature type="domain" description="Zn(2)-C6 fungal-type" evidence="7">
    <location>
        <begin position="9"/>
        <end position="40"/>
    </location>
</feature>
<protein>
    <recommendedName>
        <fullName evidence="7">Zn(2)-C6 fungal-type domain-containing protein</fullName>
    </recommendedName>
</protein>
<dbReference type="PROSITE" id="PS00463">
    <property type="entry name" value="ZN2_CY6_FUNGAL_1"/>
    <property type="match status" value="1"/>
</dbReference>
<feature type="compositionally biased region" description="Polar residues" evidence="6">
    <location>
        <begin position="44"/>
        <end position="59"/>
    </location>
</feature>
<evidence type="ECO:0000256" key="5">
    <source>
        <dbReference type="ARBA" id="ARBA00023242"/>
    </source>
</evidence>
<dbReference type="VEuPathDB" id="FungiDB:Z518_08518"/>
<keyword evidence="9" id="KW-1185">Reference proteome</keyword>
<dbReference type="CDD" id="cd12148">
    <property type="entry name" value="fungal_TF_MHR"/>
    <property type="match status" value="1"/>
</dbReference>
<reference evidence="8 9" key="1">
    <citation type="submission" date="2015-01" db="EMBL/GenBank/DDBJ databases">
        <title>The Genome Sequence of Rhinocladiella mackenzie CBS 650.93.</title>
        <authorList>
            <consortium name="The Broad Institute Genomics Platform"/>
            <person name="Cuomo C."/>
            <person name="de Hoog S."/>
            <person name="Gorbushina A."/>
            <person name="Stielow B."/>
            <person name="Teixiera M."/>
            <person name="Abouelleil A."/>
            <person name="Chapman S.B."/>
            <person name="Priest M."/>
            <person name="Young S.K."/>
            <person name="Wortman J."/>
            <person name="Nusbaum C."/>
            <person name="Birren B."/>
        </authorList>
    </citation>
    <scope>NUCLEOTIDE SEQUENCE [LARGE SCALE GENOMIC DNA]</scope>
    <source>
        <strain evidence="8 9">CBS 650.93</strain>
    </source>
</reference>